<feature type="transmembrane region" description="Helical" evidence="13">
    <location>
        <begin position="1012"/>
        <end position="1033"/>
    </location>
</feature>
<dbReference type="InterPro" id="IPR011527">
    <property type="entry name" value="ABC1_TM_dom"/>
</dbReference>
<feature type="domain" description="ABC transporter" evidence="14">
    <location>
        <begin position="395"/>
        <end position="638"/>
    </location>
</feature>
<keyword evidence="6" id="KW-0547">Nucleotide-binding</keyword>
<feature type="transmembrane region" description="Helical" evidence="13">
    <location>
        <begin position="296"/>
        <end position="318"/>
    </location>
</feature>
<dbReference type="SUPFAM" id="SSF90123">
    <property type="entry name" value="ABC transporter transmembrane region"/>
    <property type="match status" value="2"/>
</dbReference>
<dbReference type="InterPro" id="IPR027417">
    <property type="entry name" value="P-loop_NTPase"/>
</dbReference>
<dbReference type="Proteomes" id="UP001212152">
    <property type="component" value="Unassembled WGS sequence"/>
</dbReference>
<evidence type="ECO:0000259" key="14">
    <source>
        <dbReference type="PROSITE" id="PS50893"/>
    </source>
</evidence>
<dbReference type="GO" id="GO:0015421">
    <property type="term" value="F:ABC-type oligopeptide transporter activity"/>
    <property type="evidence" value="ECO:0007669"/>
    <property type="project" value="TreeGrafter"/>
</dbReference>
<accession>A0AAD5XPY1</accession>
<dbReference type="FunFam" id="1.20.1560.10:FF:000009">
    <property type="entry name" value="ABC transporter B family member 1"/>
    <property type="match status" value="1"/>
</dbReference>
<dbReference type="FunFam" id="1.20.1560.10:FF:000102">
    <property type="entry name" value="ABC multidrug transporter Mdr1"/>
    <property type="match status" value="1"/>
</dbReference>
<feature type="transmembrane region" description="Helical" evidence="13">
    <location>
        <begin position="871"/>
        <end position="889"/>
    </location>
</feature>
<dbReference type="CDD" id="cd18577">
    <property type="entry name" value="ABC_6TM_Pgp_ABCB1_D1_like"/>
    <property type="match status" value="1"/>
</dbReference>
<dbReference type="EMBL" id="JADGJQ010000006">
    <property type="protein sequence ID" value="KAJ3183365.1"/>
    <property type="molecule type" value="Genomic_DNA"/>
</dbReference>
<evidence type="ECO:0000256" key="10">
    <source>
        <dbReference type="ARBA" id="ARBA00023136"/>
    </source>
</evidence>
<dbReference type="CDD" id="cd18578">
    <property type="entry name" value="ABC_6TM_Pgp_ABCB1_D2_like"/>
    <property type="match status" value="1"/>
</dbReference>
<evidence type="ECO:0000256" key="8">
    <source>
        <dbReference type="ARBA" id="ARBA00022967"/>
    </source>
</evidence>
<evidence type="ECO:0000256" key="2">
    <source>
        <dbReference type="ARBA" id="ARBA00007577"/>
    </source>
</evidence>
<evidence type="ECO:0000313" key="17">
    <source>
        <dbReference type="Proteomes" id="UP001212152"/>
    </source>
</evidence>
<dbReference type="PANTHER" id="PTHR43394">
    <property type="entry name" value="ATP-DEPENDENT PERMEASE MDL1, MITOCHONDRIAL"/>
    <property type="match status" value="1"/>
</dbReference>
<dbReference type="InterPro" id="IPR003439">
    <property type="entry name" value="ABC_transporter-like_ATP-bd"/>
</dbReference>
<dbReference type="SMART" id="SM00382">
    <property type="entry name" value="AAA"/>
    <property type="match status" value="2"/>
</dbReference>
<keyword evidence="5" id="KW-0677">Repeat</keyword>
<dbReference type="FunFam" id="3.40.50.300:FF:000479">
    <property type="entry name" value="Multidrug resistance protein 1A"/>
    <property type="match status" value="1"/>
</dbReference>
<feature type="region of interest" description="Disordered" evidence="12">
    <location>
        <begin position="1057"/>
        <end position="1077"/>
    </location>
</feature>
<evidence type="ECO:0000256" key="12">
    <source>
        <dbReference type="SAM" id="MobiDB-lite"/>
    </source>
</evidence>
<evidence type="ECO:0000256" key="13">
    <source>
        <dbReference type="SAM" id="Phobius"/>
    </source>
</evidence>
<keyword evidence="10 13" id="KW-0472">Membrane</keyword>
<comment type="caution">
    <text evidence="16">The sequence shown here is derived from an EMBL/GenBank/DDBJ whole genome shotgun (WGS) entry which is preliminary data.</text>
</comment>
<keyword evidence="7 16" id="KW-0067">ATP-binding</keyword>
<dbReference type="FunFam" id="3.40.50.300:FF:000205">
    <property type="entry name" value="ABC transporter B family member 4"/>
    <property type="match status" value="1"/>
</dbReference>
<keyword evidence="4 13" id="KW-0812">Transmembrane</keyword>
<evidence type="ECO:0000256" key="7">
    <source>
        <dbReference type="ARBA" id="ARBA00022840"/>
    </source>
</evidence>
<feature type="transmembrane region" description="Helical" evidence="13">
    <location>
        <begin position="747"/>
        <end position="772"/>
    </location>
</feature>
<keyword evidence="17" id="KW-1185">Reference proteome</keyword>
<dbReference type="InterPro" id="IPR036640">
    <property type="entry name" value="ABC1_TM_sf"/>
</dbReference>
<keyword evidence="3" id="KW-0813">Transport</keyword>
<dbReference type="InterPro" id="IPR017871">
    <property type="entry name" value="ABC_transporter-like_CS"/>
</dbReference>
<comment type="subcellular location">
    <subcellularLocation>
        <location evidence="1">Membrane</location>
        <topology evidence="1">Multi-pass membrane protein</topology>
    </subcellularLocation>
</comment>
<feature type="domain" description="ABC transporter" evidence="14">
    <location>
        <begin position="1073"/>
        <end position="1311"/>
    </location>
</feature>
<feature type="transmembrane region" description="Helical" evidence="13">
    <location>
        <begin position="973"/>
        <end position="997"/>
    </location>
</feature>
<evidence type="ECO:0000259" key="15">
    <source>
        <dbReference type="PROSITE" id="PS50929"/>
    </source>
</evidence>
<dbReference type="SUPFAM" id="SSF52540">
    <property type="entry name" value="P-loop containing nucleoside triphosphate hydrolases"/>
    <property type="match status" value="2"/>
</dbReference>
<feature type="domain" description="ABC transmembrane type-1" evidence="15">
    <location>
        <begin position="70"/>
        <end position="360"/>
    </location>
</feature>
<dbReference type="PROSITE" id="PS00211">
    <property type="entry name" value="ABC_TRANSPORTER_1"/>
    <property type="match status" value="2"/>
</dbReference>
<feature type="transmembrane region" description="Helical" evidence="13">
    <location>
        <begin position="67"/>
        <end position="94"/>
    </location>
</feature>
<dbReference type="CDD" id="cd03249">
    <property type="entry name" value="ABC_MTABC3_MDL1_MDL2"/>
    <property type="match status" value="2"/>
</dbReference>
<name>A0AAD5XPY1_9FUNG</name>
<evidence type="ECO:0000256" key="6">
    <source>
        <dbReference type="ARBA" id="ARBA00022741"/>
    </source>
</evidence>
<dbReference type="GO" id="GO:0005743">
    <property type="term" value="C:mitochondrial inner membrane"/>
    <property type="evidence" value="ECO:0007669"/>
    <property type="project" value="TreeGrafter"/>
</dbReference>
<dbReference type="Pfam" id="PF00005">
    <property type="entry name" value="ABC_tran"/>
    <property type="match status" value="2"/>
</dbReference>
<proteinExistence type="inferred from homology"/>
<dbReference type="Gene3D" id="3.40.50.300">
    <property type="entry name" value="P-loop containing nucleotide triphosphate hydrolases"/>
    <property type="match status" value="2"/>
</dbReference>
<sequence length="1320" mass="141566">MSKDEKNTYEMPPVVVDVPGAVAAEASALPSAAIGAKTASKDDAEKPAEPKVSYFQLFRYATAWDKFLIAVGCIAAAGHGAGMPVMTIVFSNLIGSFVKFSGTQASIDDLNDGAKQACIFFVALAVGLFILAYIQMSFLMIAGENQAKRIREEYFKALLRQDIGWFDGVSTGELTTRMIADTSMIQEGISEKVGLIVQFLTTFVAGFVIAYVRGWRLALVLTACLPLLVASAVIMTKALAAGSKSGNTAYAAAGGLAQQVLSGIRTVVSFGGEQRSILRYMGLLGHAEKTAIKNSVIGAVGVGSIQLVIFSVYSLAFYFGARQIRIGTMNANEVVNTFFSLIIGAFSLGQCAPSFTSIASGQGAAFKVFSTIDRLSPVDASDPGGKQPEKVEGNIVFKNVSFAYPRRPDVPILKNFNLTIKAGSTVALVGSSGSGKSTIIKLVERFYQPSEGTITLDGVELKDLNVTWLRQQTGLVSQEPTLFNCSVRQNILYGLRRPVSDYSKAEQNAIVEEACRTANADFVTSLPQSYDTSVGESGGMMSGGQKQRICIARMVARDPRIVLLDEATSALDTASEGKVQAALEKASVGRTTIVIAHRLSTVKHADMIVVMERGVVVETGSHDELIARGGAYHGLVEAQKLRGAMGRNNSSDSLDESEKTLGTPALEATAQVTDGHLPGDVPVAVDVVECPPPKPVRVDSVKADRRVSVASSVAKLTPEEIAEAERAEQLKRKIDVMRLVRMNKPEWALMVLGVFCALGTGAVMPIFALIFAQILAVFGDTDLDEMTRKANLWALGFLLLAVGAFIAQTLQIGLLRIAGDKLTTRLRIQSFTALVQQEIGYFDDDKNSTGALTARLAEDATLVQGLTGQTFAQIVSLISNFAVGLSIAFAKSWQLTLVVLACVPLVGVGGFMQLKSLTGAGDKAKSAYRDANSTANEALEQVRTVQTLTQERAFLSQYSTLIEIPHKVVIKGAFVSAIGFAGAESAIFLTYAVAFWYGSRLILHGTYDPQQIMTALFAVIFSAMAAGQLTNFAPDASKAKLAALAIFDILDRNSRINSTDPSGMKPESPRGEPSADDVHFVYPTRPTLPILRGLKIDALPGQTVALVGHSGCGKSTVLGLSERWYDVTQGRMKMDGHDVREWNLRYLREQMALVGQEPVLFDISIMENIKYGALEGDATQDEVEAAARAANIHDFIMTLPQGYATSVGEKGGQMSGGQKQRIAIARALIRQPKLLLLDEATSALDSESEKLVQEALDKAAAGRTTLVIAHRLSTIQNADRIYVVKAGQVAESGRHDELVSQGGLYAELVSQQMLQKEEQQ</sequence>
<feature type="transmembrane region" description="Helical" evidence="13">
    <location>
        <begin position="114"/>
        <end position="141"/>
    </location>
</feature>
<comment type="similarity">
    <text evidence="2">Belongs to the ABC transporter superfamily. ABCB family. Multidrug resistance exporter (TC 3.A.1.201) subfamily.</text>
</comment>
<evidence type="ECO:0000256" key="11">
    <source>
        <dbReference type="ARBA" id="ARBA00023180"/>
    </source>
</evidence>
<dbReference type="Gene3D" id="1.20.1560.10">
    <property type="entry name" value="ABC transporter type 1, transmembrane domain"/>
    <property type="match status" value="1"/>
</dbReference>
<gene>
    <name evidence="16" type="primary">ABCB4_1</name>
    <name evidence="16" type="ORF">HDU87_006684</name>
</gene>
<dbReference type="PROSITE" id="PS50929">
    <property type="entry name" value="ABC_TM1F"/>
    <property type="match status" value="2"/>
</dbReference>
<keyword evidence="9 13" id="KW-1133">Transmembrane helix</keyword>
<dbReference type="GO" id="GO:0090374">
    <property type="term" value="P:oligopeptide export from mitochondrion"/>
    <property type="evidence" value="ECO:0007669"/>
    <property type="project" value="TreeGrafter"/>
</dbReference>
<evidence type="ECO:0000256" key="9">
    <source>
        <dbReference type="ARBA" id="ARBA00022989"/>
    </source>
</evidence>
<evidence type="ECO:0000313" key="16">
    <source>
        <dbReference type="EMBL" id="KAJ3183365.1"/>
    </source>
</evidence>
<evidence type="ECO:0000256" key="1">
    <source>
        <dbReference type="ARBA" id="ARBA00004141"/>
    </source>
</evidence>
<dbReference type="InterPro" id="IPR003593">
    <property type="entry name" value="AAA+_ATPase"/>
</dbReference>
<dbReference type="PROSITE" id="PS50893">
    <property type="entry name" value="ABC_TRANSPORTER_2"/>
    <property type="match status" value="2"/>
</dbReference>
<reference evidence="16" key="1">
    <citation type="submission" date="2020-05" db="EMBL/GenBank/DDBJ databases">
        <title>Phylogenomic resolution of chytrid fungi.</title>
        <authorList>
            <person name="Stajich J.E."/>
            <person name="Amses K."/>
            <person name="Simmons R."/>
            <person name="Seto K."/>
            <person name="Myers J."/>
            <person name="Bonds A."/>
            <person name="Quandt C.A."/>
            <person name="Barry K."/>
            <person name="Liu P."/>
            <person name="Grigoriev I."/>
            <person name="Longcore J.E."/>
            <person name="James T.Y."/>
        </authorList>
    </citation>
    <scope>NUCLEOTIDE SEQUENCE</scope>
    <source>
        <strain evidence="16">JEL0379</strain>
    </source>
</reference>
<feature type="transmembrane region" description="Helical" evidence="13">
    <location>
        <begin position="218"/>
        <end position="240"/>
    </location>
</feature>
<feature type="transmembrane region" description="Helical" evidence="13">
    <location>
        <begin position="193"/>
        <end position="212"/>
    </location>
</feature>
<keyword evidence="8" id="KW-1278">Translocase</keyword>
<dbReference type="GO" id="GO:0005524">
    <property type="term" value="F:ATP binding"/>
    <property type="evidence" value="ECO:0007669"/>
    <property type="project" value="UniProtKB-KW"/>
</dbReference>
<dbReference type="PANTHER" id="PTHR43394:SF27">
    <property type="entry name" value="ATP-DEPENDENT TRANSLOCASE ABCB1-LIKE"/>
    <property type="match status" value="1"/>
</dbReference>
<dbReference type="InterPro" id="IPR039421">
    <property type="entry name" value="Type_1_exporter"/>
</dbReference>
<organism evidence="16 17">
    <name type="scientific">Geranomyces variabilis</name>
    <dbReference type="NCBI Taxonomy" id="109894"/>
    <lineage>
        <taxon>Eukaryota</taxon>
        <taxon>Fungi</taxon>
        <taxon>Fungi incertae sedis</taxon>
        <taxon>Chytridiomycota</taxon>
        <taxon>Chytridiomycota incertae sedis</taxon>
        <taxon>Chytridiomycetes</taxon>
        <taxon>Spizellomycetales</taxon>
        <taxon>Powellomycetaceae</taxon>
        <taxon>Geranomyces</taxon>
    </lineage>
</organism>
<evidence type="ECO:0000256" key="4">
    <source>
        <dbReference type="ARBA" id="ARBA00022692"/>
    </source>
</evidence>
<feature type="transmembrane region" description="Helical" evidence="13">
    <location>
        <begin position="895"/>
        <end position="914"/>
    </location>
</feature>
<dbReference type="GO" id="GO:0016887">
    <property type="term" value="F:ATP hydrolysis activity"/>
    <property type="evidence" value="ECO:0007669"/>
    <property type="project" value="InterPro"/>
</dbReference>
<evidence type="ECO:0000256" key="5">
    <source>
        <dbReference type="ARBA" id="ARBA00022737"/>
    </source>
</evidence>
<keyword evidence="11" id="KW-0325">Glycoprotein</keyword>
<protein>
    <submittedName>
        <fullName evidence="16">ATP-binding cassette, sub-B (MDR TAP), member 4</fullName>
    </submittedName>
</protein>
<feature type="domain" description="ABC transmembrane type-1" evidence="15">
    <location>
        <begin position="751"/>
        <end position="1038"/>
    </location>
</feature>
<feature type="transmembrane region" description="Helical" evidence="13">
    <location>
        <begin position="792"/>
        <end position="817"/>
    </location>
</feature>
<dbReference type="Pfam" id="PF00664">
    <property type="entry name" value="ABC_membrane"/>
    <property type="match status" value="2"/>
</dbReference>
<evidence type="ECO:0000256" key="3">
    <source>
        <dbReference type="ARBA" id="ARBA00022448"/>
    </source>
</evidence>